<feature type="transmembrane region" description="Helical" evidence="5">
    <location>
        <begin position="155"/>
        <end position="175"/>
    </location>
</feature>
<feature type="transmembrane region" description="Helical" evidence="5">
    <location>
        <begin position="62"/>
        <end position="82"/>
    </location>
</feature>
<evidence type="ECO:0000313" key="6">
    <source>
        <dbReference type="EMBL" id="CAF0890833.1"/>
    </source>
</evidence>
<dbReference type="SUPFAM" id="SSF103473">
    <property type="entry name" value="MFS general substrate transporter"/>
    <property type="match status" value="2"/>
</dbReference>
<dbReference type="AlphaFoldDB" id="A0A813YY69"/>
<feature type="transmembrane region" description="Helical" evidence="5">
    <location>
        <begin position="485"/>
        <end position="509"/>
    </location>
</feature>
<keyword evidence="2 5" id="KW-0812">Transmembrane</keyword>
<dbReference type="Proteomes" id="UP000663891">
    <property type="component" value="Unassembled WGS sequence"/>
</dbReference>
<evidence type="ECO:0000313" key="7">
    <source>
        <dbReference type="Proteomes" id="UP000663891"/>
    </source>
</evidence>
<dbReference type="Gene3D" id="1.20.1250.20">
    <property type="entry name" value="MFS general substrate transporter like domains"/>
    <property type="match status" value="2"/>
</dbReference>
<dbReference type="EMBL" id="CAJNON010000059">
    <property type="protein sequence ID" value="CAF0890833.1"/>
    <property type="molecule type" value="Genomic_DNA"/>
</dbReference>
<protein>
    <submittedName>
        <fullName evidence="6">Uncharacterized protein</fullName>
    </submittedName>
</protein>
<proteinExistence type="predicted"/>
<comment type="caution">
    <text evidence="6">The sequence shown here is derived from an EMBL/GenBank/DDBJ whole genome shotgun (WGS) entry which is preliminary data.</text>
</comment>
<evidence type="ECO:0000256" key="3">
    <source>
        <dbReference type="ARBA" id="ARBA00022989"/>
    </source>
</evidence>
<accession>A0A813YY69</accession>
<feature type="transmembrane region" description="Helical" evidence="5">
    <location>
        <begin position="215"/>
        <end position="239"/>
    </location>
</feature>
<dbReference type="OrthoDB" id="10034713at2759"/>
<sequence>MYQFNNQTCLQQENKTLLYEEPSETDNSDVVYRRSIANSIPAIVMSCLLGVLIPFLGKKFVLMLPIIGFIIEMIIALAIIYLKLDIYWWYLSAFMLGLLGNVGLIDYVINLIIVDLTNPSNRSLWFVRFYALKSVLTGLITFLISIFVRHHSYVVLFWLALVLLLISVGVVLYYFDLSLYNYTNRNMQTQVMFTFDIFIIFYGERRTRKQKLGIFLVLFAYAFYALATSAESTFIFALANYPICLLGNVGLIDYVINLIIVDLTTPSNRSLWFVRFYALKSVLTGLITFLITIFVRHHSYVVLFWLALILLLISVGVVLYYFDLSLYNYTNRNMQTQVMFTFDIFIIFYGERRTRKQKLGIFLVLFAYAFYALATSAESTFIFALANYPICWSVYMIDLYLFVMHVSIGVFSIFGYHLFRLIIFNDVLVCAISHVFFLISVIWAIFARSYWQVFANSIFYSFAHYQNPLTLAILSKYLRPDEVNIAYIFIIIINQFITSFGDLFFRWIYTMTMMSHTNMGLYLMGGFCIIPLLSNIWLYLIKRRPINPLLSVVNERSALLVNADDDFDSSTNEIQNSDQSQTTDEDVSSVSVPFFSIGNMTFIANIGSRGSSTNQSTSIAKISQNDASVQTDDDLICL</sequence>
<feature type="transmembrane region" description="Helical" evidence="5">
    <location>
        <begin position="36"/>
        <end position="56"/>
    </location>
</feature>
<evidence type="ECO:0000256" key="4">
    <source>
        <dbReference type="ARBA" id="ARBA00023136"/>
    </source>
</evidence>
<organism evidence="6 7">
    <name type="scientific">Adineta steineri</name>
    <dbReference type="NCBI Taxonomy" id="433720"/>
    <lineage>
        <taxon>Eukaryota</taxon>
        <taxon>Metazoa</taxon>
        <taxon>Spiralia</taxon>
        <taxon>Gnathifera</taxon>
        <taxon>Rotifera</taxon>
        <taxon>Eurotatoria</taxon>
        <taxon>Bdelloidea</taxon>
        <taxon>Adinetida</taxon>
        <taxon>Adinetidae</taxon>
        <taxon>Adineta</taxon>
    </lineage>
</organism>
<feature type="transmembrane region" description="Helical" evidence="5">
    <location>
        <begin position="272"/>
        <end position="295"/>
    </location>
</feature>
<feature type="transmembrane region" description="Helical" evidence="5">
    <location>
        <begin position="521"/>
        <end position="541"/>
    </location>
</feature>
<feature type="transmembrane region" description="Helical" evidence="5">
    <location>
        <begin position="302"/>
        <end position="322"/>
    </location>
</feature>
<dbReference type="PANTHER" id="PTHR23507:SF1">
    <property type="entry name" value="FI18259P1-RELATED"/>
    <property type="match status" value="1"/>
</dbReference>
<name>A0A813YY69_9BILA</name>
<keyword evidence="3 5" id="KW-1133">Transmembrane helix</keyword>
<dbReference type="InterPro" id="IPR036259">
    <property type="entry name" value="MFS_trans_sf"/>
</dbReference>
<feature type="transmembrane region" description="Helical" evidence="5">
    <location>
        <begin position="187"/>
        <end position="203"/>
    </location>
</feature>
<evidence type="ECO:0000256" key="5">
    <source>
        <dbReference type="SAM" id="Phobius"/>
    </source>
</evidence>
<comment type="subcellular location">
    <subcellularLocation>
        <location evidence="1">Membrane</location>
        <topology evidence="1">Multi-pass membrane protein</topology>
    </subcellularLocation>
</comment>
<evidence type="ECO:0000256" key="2">
    <source>
        <dbReference type="ARBA" id="ARBA00022692"/>
    </source>
</evidence>
<reference evidence="6" key="1">
    <citation type="submission" date="2021-02" db="EMBL/GenBank/DDBJ databases">
        <authorList>
            <person name="Nowell W R."/>
        </authorList>
    </citation>
    <scope>NUCLEOTIDE SEQUENCE</scope>
</reference>
<feature type="transmembrane region" description="Helical" evidence="5">
    <location>
        <begin position="392"/>
        <end position="415"/>
    </location>
</feature>
<feature type="transmembrane region" description="Helical" evidence="5">
    <location>
        <begin position="427"/>
        <end position="446"/>
    </location>
</feature>
<dbReference type="PANTHER" id="PTHR23507">
    <property type="entry name" value="ZGC:174356"/>
    <property type="match status" value="1"/>
</dbReference>
<keyword evidence="4 5" id="KW-0472">Membrane</keyword>
<dbReference type="GO" id="GO:0016020">
    <property type="term" value="C:membrane"/>
    <property type="evidence" value="ECO:0007669"/>
    <property type="project" value="UniProtKB-SubCell"/>
</dbReference>
<dbReference type="GO" id="GO:0022857">
    <property type="term" value="F:transmembrane transporter activity"/>
    <property type="evidence" value="ECO:0007669"/>
    <property type="project" value="TreeGrafter"/>
</dbReference>
<feature type="transmembrane region" description="Helical" evidence="5">
    <location>
        <begin position="89"/>
        <end position="113"/>
    </location>
</feature>
<feature type="transmembrane region" description="Helical" evidence="5">
    <location>
        <begin position="362"/>
        <end position="386"/>
    </location>
</feature>
<gene>
    <name evidence="6" type="ORF">VCS650_LOCUS8766</name>
</gene>
<evidence type="ECO:0000256" key="1">
    <source>
        <dbReference type="ARBA" id="ARBA00004141"/>
    </source>
</evidence>
<feature type="transmembrane region" description="Helical" evidence="5">
    <location>
        <begin position="125"/>
        <end position="148"/>
    </location>
</feature>